<dbReference type="Proteomes" id="UP000266841">
    <property type="component" value="Unassembled WGS sequence"/>
</dbReference>
<dbReference type="AlphaFoldDB" id="K0TEN9"/>
<feature type="non-terminal residue" evidence="1">
    <location>
        <position position="1"/>
    </location>
</feature>
<accession>K0TEN9</accession>
<organism evidence="1 2">
    <name type="scientific">Thalassiosira oceanica</name>
    <name type="common">Marine diatom</name>
    <dbReference type="NCBI Taxonomy" id="159749"/>
    <lineage>
        <taxon>Eukaryota</taxon>
        <taxon>Sar</taxon>
        <taxon>Stramenopiles</taxon>
        <taxon>Ochrophyta</taxon>
        <taxon>Bacillariophyta</taxon>
        <taxon>Coscinodiscophyceae</taxon>
        <taxon>Thalassiosirophycidae</taxon>
        <taxon>Thalassiosirales</taxon>
        <taxon>Thalassiosiraceae</taxon>
        <taxon>Thalassiosira</taxon>
    </lineage>
</organism>
<proteinExistence type="predicted"/>
<name>K0TEN9_THAOC</name>
<dbReference type="EMBL" id="AGNL01010594">
    <property type="protein sequence ID" value="EJK69007.1"/>
    <property type="molecule type" value="Genomic_DNA"/>
</dbReference>
<keyword evidence="2" id="KW-1185">Reference proteome</keyword>
<reference evidence="1 2" key="1">
    <citation type="journal article" date="2012" name="Genome Biol.">
        <title>Genome and low-iron response of an oceanic diatom adapted to chronic iron limitation.</title>
        <authorList>
            <person name="Lommer M."/>
            <person name="Specht M."/>
            <person name="Roy A.S."/>
            <person name="Kraemer L."/>
            <person name="Andreson R."/>
            <person name="Gutowska M.A."/>
            <person name="Wolf J."/>
            <person name="Bergner S.V."/>
            <person name="Schilhabel M.B."/>
            <person name="Klostermeier U.C."/>
            <person name="Beiko R.G."/>
            <person name="Rosenstiel P."/>
            <person name="Hippler M."/>
            <person name="Laroche J."/>
        </authorList>
    </citation>
    <scope>NUCLEOTIDE SEQUENCE [LARGE SCALE GENOMIC DNA]</scope>
    <source>
        <strain evidence="1 2">CCMP1005</strain>
    </source>
</reference>
<protein>
    <submittedName>
        <fullName evidence="1">Uncharacterized protein</fullName>
    </submittedName>
</protein>
<sequence>LTRAHVYVTYIGLEWVDACRKEFTFTNDEVGVESRWTTSRSLNLEHEDDVETLSKRLVGGTCSSPYDDGAEKRLNVAGRGVSYGPCQSRLQGAGMHADIGRQAMNSL</sequence>
<evidence type="ECO:0000313" key="2">
    <source>
        <dbReference type="Proteomes" id="UP000266841"/>
    </source>
</evidence>
<evidence type="ECO:0000313" key="1">
    <source>
        <dbReference type="EMBL" id="EJK69007.1"/>
    </source>
</evidence>
<gene>
    <name evidence="1" type="ORF">THAOC_09777</name>
</gene>
<comment type="caution">
    <text evidence="1">The sequence shown here is derived from an EMBL/GenBank/DDBJ whole genome shotgun (WGS) entry which is preliminary data.</text>
</comment>